<evidence type="ECO:0000313" key="2">
    <source>
        <dbReference type="EMBL" id="CAI6357122.1"/>
    </source>
</evidence>
<feature type="compositionally biased region" description="Polar residues" evidence="1">
    <location>
        <begin position="31"/>
        <end position="46"/>
    </location>
</feature>
<sequence length="300" mass="34750">MEQKSGPILSDNLSTLIESRSTTEWLPRNLNYESDTSSSSKTQNPVNFDFDNVVADPVSTENSMDFMPLSIEKQNTPNTVEVLEVGMEGVRPKRKINIREITKLEKSRGVGKKLQPNPCANKKCQNKCSEKFSENDRKIIFSACWKLADPIRQKDYILNCVNEMPIKRQRVIVSSKRNVTKEYSLPFENYRKKVCLQYVLSTLNITKKFLNYTINNELSPTTSKIDQRGRHSPKHKKSYDIMRSIEDFTQKLPAIKSHYCRASTFKKYLPAEMGNLSRLYQVYKCYCAQKKIEIVKNSLF</sequence>
<feature type="region of interest" description="Disordered" evidence="1">
    <location>
        <begin position="28"/>
        <end position="48"/>
    </location>
</feature>
<keyword evidence="3" id="KW-1185">Reference proteome</keyword>
<evidence type="ECO:0000313" key="3">
    <source>
        <dbReference type="Proteomes" id="UP001160148"/>
    </source>
</evidence>
<evidence type="ECO:0000256" key="1">
    <source>
        <dbReference type="SAM" id="MobiDB-lite"/>
    </source>
</evidence>
<accession>A0AAV0WNG0</accession>
<dbReference type="EMBL" id="CARXXK010000002">
    <property type="protein sequence ID" value="CAI6357122.1"/>
    <property type="molecule type" value="Genomic_DNA"/>
</dbReference>
<dbReference type="PANTHER" id="PTHR10773:SF19">
    <property type="match status" value="1"/>
</dbReference>
<name>A0AAV0WNG0_9HEMI</name>
<dbReference type="PANTHER" id="PTHR10773">
    <property type="entry name" value="DNA-DIRECTED RNA POLYMERASES I, II, AND III SUBUNIT RPABC2"/>
    <property type="match status" value="1"/>
</dbReference>
<comment type="caution">
    <text evidence="2">The sequence shown here is derived from an EMBL/GenBank/DDBJ whole genome shotgun (WGS) entry which is preliminary data.</text>
</comment>
<dbReference type="AlphaFoldDB" id="A0AAV0WNG0"/>
<reference evidence="2 3" key="1">
    <citation type="submission" date="2023-01" db="EMBL/GenBank/DDBJ databases">
        <authorList>
            <person name="Whitehead M."/>
        </authorList>
    </citation>
    <scope>NUCLEOTIDE SEQUENCE [LARGE SCALE GENOMIC DNA]</scope>
</reference>
<dbReference type="Proteomes" id="UP001160148">
    <property type="component" value="Unassembled WGS sequence"/>
</dbReference>
<gene>
    <name evidence="2" type="ORF">MEUPH1_LOCUS12782</name>
</gene>
<organism evidence="2 3">
    <name type="scientific">Macrosiphum euphorbiae</name>
    <name type="common">potato aphid</name>
    <dbReference type="NCBI Taxonomy" id="13131"/>
    <lineage>
        <taxon>Eukaryota</taxon>
        <taxon>Metazoa</taxon>
        <taxon>Ecdysozoa</taxon>
        <taxon>Arthropoda</taxon>
        <taxon>Hexapoda</taxon>
        <taxon>Insecta</taxon>
        <taxon>Pterygota</taxon>
        <taxon>Neoptera</taxon>
        <taxon>Paraneoptera</taxon>
        <taxon>Hemiptera</taxon>
        <taxon>Sternorrhyncha</taxon>
        <taxon>Aphidomorpha</taxon>
        <taxon>Aphidoidea</taxon>
        <taxon>Aphididae</taxon>
        <taxon>Macrosiphini</taxon>
        <taxon>Macrosiphum</taxon>
    </lineage>
</organism>
<protein>
    <submittedName>
        <fullName evidence="2">Uncharacterized protein</fullName>
    </submittedName>
</protein>
<proteinExistence type="predicted"/>